<protein>
    <recommendedName>
        <fullName evidence="3">Ig-like domain-containing protein</fullName>
    </recommendedName>
</protein>
<dbReference type="Pfam" id="PF07654">
    <property type="entry name" value="C1-set"/>
    <property type="match status" value="1"/>
</dbReference>
<dbReference type="PROSITE" id="PS50835">
    <property type="entry name" value="IG_LIKE"/>
    <property type="match status" value="1"/>
</dbReference>
<dbReference type="STRING" id="8078.ENSFHEP00000027064"/>
<evidence type="ECO:0000313" key="5">
    <source>
        <dbReference type="Proteomes" id="UP000265000"/>
    </source>
</evidence>
<dbReference type="InterPro" id="IPR050413">
    <property type="entry name" value="TCR_beta_variable"/>
</dbReference>
<dbReference type="GO" id="GO:0002376">
    <property type="term" value="P:immune system process"/>
    <property type="evidence" value="ECO:0007669"/>
    <property type="project" value="UniProtKB-KW"/>
</dbReference>
<name>A0A3Q2QJ98_FUNHE</name>
<dbReference type="SUPFAM" id="SSF48726">
    <property type="entry name" value="Immunoglobulin"/>
    <property type="match status" value="2"/>
</dbReference>
<dbReference type="SMART" id="SM00407">
    <property type="entry name" value="IGc1"/>
    <property type="match status" value="1"/>
</dbReference>
<keyword evidence="2" id="KW-0391">Immunity</keyword>
<proteinExistence type="predicted"/>
<dbReference type="Gene3D" id="2.60.40.10">
    <property type="entry name" value="Immunoglobulins"/>
    <property type="match status" value="2"/>
</dbReference>
<dbReference type="Pfam" id="PF07686">
    <property type="entry name" value="V-set"/>
    <property type="match status" value="1"/>
</dbReference>
<reference evidence="4" key="2">
    <citation type="submission" date="2025-09" db="UniProtKB">
        <authorList>
            <consortium name="Ensembl"/>
        </authorList>
    </citation>
    <scope>IDENTIFICATION</scope>
</reference>
<dbReference type="PANTHER" id="PTHR23268">
    <property type="entry name" value="T-CELL RECEPTOR BETA CHAIN"/>
    <property type="match status" value="1"/>
</dbReference>
<dbReference type="CDD" id="cd00099">
    <property type="entry name" value="IgV"/>
    <property type="match status" value="1"/>
</dbReference>
<dbReference type="SMART" id="SM00409">
    <property type="entry name" value="IG"/>
    <property type="match status" value="1"/>
</dbReference>
<feature type="domain" description="Ig-like" evidence="3">
    <location>
        <begin position="144"/>
        <end position="233"/>
    </location>
</feature>
<dbReference type="InterPro" id="IPR003599">
    <property type="entry name" value="Ig_sub"/>
</dbReference>
<dbReference type="SMART" id="SM00406">
    <property type="entry name" value="IGv"/>
    <property type="match status" value="1"/>
</dbReference>
<dbReference type="Ensembl" id="ENSFHET00000001078.1">
    <property type="protein sequence ID" value="ENSFHEP00000027064.1"/>
    <property type="gene ID" value="ENSFHEG00000010327.1"/>
</dbReference>
<evidence type="ECO:0000256" key="2">
    <source>
        <dbReference type="ARBA" id="ARBA00022859"/>
    </source>
</evidence>
<dbReference type="InterPro" id="IPR003597">
    <property type="entry name" value="Ig_C1-set"/>
</dbReference>
<dbReference type="InterPro" id="IPR036179">
    <property type="entry name" value="Ig-like_dom_sf"/>
</dbReference>
<dbReference type="InterPro" id="IPR013106">
    <property type="entry name" value="Ig_V-set"/>
</dbReference>
<evidence type="ECO:0000313" key="4">
    <source>
        <dbReference type="Ensembl" id="ENSFHEP00000027064.1"/>
    </source>
</evidence>
<dbReference type="AlphaFoldDB" id="A0A3Q2QJ98"/>
<dbReference type="InterPro" id="IPR013783">
    <property type="entry name" value="Ig-like_fold"/>
</dbReference>
<dbReference type="GO" id="GO:0007166">
    <property type="term" value="P:cell surface receptor signaling pathway"/>
    <property type="evidence" value="ECO:0007669"/>
    <property type="project" value="TreeGrafter"/>
</dbReference>
<organism evidence="4 5">
    <name type="scientific">Fundulus heteroclitus</name>
    <name type="common">Killifish</name>
    <name type="synonym">Mummichog</name>
    <dbReference type="NCBI Taxonomy" id="8078"/>
    <lineage>
        <taxon>Eukaryota</taxon>
        <taxon>Metazoa</taxon>
        <taxon>Chordata</taxon>
        <taxon>Craniata</taxon>
        <taxon>Vertebrata</taxon>
        <taxon>Euteleostomi</taxon>
        <taxon>Actinopterygii</taxon>
        <taxon>Neopterygii</taxon>
        <taxon>Teleostei</taxon>
        <taxon>Neoteleostei</taxon>
        <taxon>Acanthomorphata</taxon>
        <taxon>Ovalentaria</taxon>
        <taxon>Atherinomorphae</taxon>
        <taxon>Cyprinodontiformes</taxon>
        <taxon>Fundulidae</taxon>
        <taxon>Fundulus</taxon>
    </lineage>
</organism>
<dbReference type="GO" id="GO:0005886">
    <property type="term" value="C:plasma membrane"/>
    <property type="evidence" value="ECO:0007669"/>
    <property type="project" value="TreeGrafter"/>
</dbReference>
<keyword evidence="5" id="KW-1185">Reference proteome</keyword>
<accession>A0A3Q2QJ98</accession>
<dbReference type="Proteomes" id="UP000265000">
    <property type="component" value="Unplaced"/>
</dbReference>
<keyword evidence="1" id="KW-0732">Signal</keyword>
<reference evidence="4" key="1">
    <citation type="submission" date="2025-08" db="UniProtKB">
        <authorList>
            <consortium name="Ensembl"/>
        </authorList>
    </citation>
    <scope>IDENTIFICATION</scope>
</reference>
<evidence type="ECO:0000256" key="1">
    <source>
        <dbReference type="ARBA" id="ARBA00022729"/>
    </source>
</evidence>
<dbReference type="GeneTree" id="ENSGT00940000164625"/>
<dbReference type="InterPro" id="IPR007110">
    <property type="entry name" value="Ig-like_dom"/>
</dbReference>
<sequence length="233" mass="25703">RTWRPILLGAFLVRCKSMTHPSNVQQDPPSILGNPEGPTTIKCSHSIDTYNVILWYQKPIGDSALKLIGYVYYTNPTLEDEFKDHFNVTGDGTTKAELSVQKLQPEDNSAMYFCASSTTVTSEAIFGGGTKLTVLDPNITIKHPNVTVLQPSEKECKGRDGKKKKTLVCVASDFYPDHVSVFWQLNGQNITNGVATDINAKRDGKYYKITSRLKSDSRGQDVVAEQPAAPSLC</sequence>
<evidence type="ECO:0000259" key="3">
    <source>
        <dbReference type="PROSITE" id="PS50835"/>
    </source>
</evidence>